<gene>
    <name evidence="1" type="ORF">SPARVUS_LOCUS2343234</name>
</gene>
<reference evidence="1" key="1">
    <citation type="submission" date="2023-05" db="EMBL/GenBank/DDBJ databases">
        <authorList>
            <person name="Stuckert A."/>
        </authorList>
    </citation>
    <scope>NUCLEOTIDE SEQUENCE</scope>
</reference>
<dbReference type="Proteomes" id="UP001162483">
    <property type="component" value="Unassembled WGS sequence"/>
</dbReference>
<sequence length="95" mass="10551">MPVLSVGNVFSSPVLIGIKVLIQGRNRIPVFSVGNVFQRSPVFTHIRECIQVKSPIAVLTVCIRDLTRGRSRIPVLSVGNVFHRSPIFTNIRNLT</sequence>
<comment type="caution">
    <text evidence="1">The sequence shown here is derived from an EMBL/GenBank/DDBJ whole genome shotgun (WGS) entry which is preliminary data.</text>
</comment>
<organism evidence="1 2">
    <name type="scientific">Staurois parvus</name>
    <dbReference type="NCBI Taxonomy" id="386267"/>
    <lineage>
        <taxon>Eukaryota</taxon>
        <taxon>Metazoa</taxon>
        <taxon>Chordata</taxon>
        <taxon>Craniata</taxon>
        <taxon>Vertebrata</taxon>
        <taxon>Euteleostomi</taxon>
        <taxon>Amphibia</taxon>
        <taxon>Batrachia</taxon>
        <taxon>Anura</taxon>
        <taxon>Neobatrachia</taxon>
        <taxon>Ranoidea</taxon>
        <taxon>Ranidae</taxon>
        <taxon>Staurois</taxon>
    </lineage>
</organism>
<accession>A0ABN9B7X3</accession>
<keyword evidence="2" id="KW-1185">Reference proteome</keyword>
<evidence type="ECO:0000313" key="1">
    <source>
        <dbReference type="EMBL" id="CAI9543685.1"/>
    </source>
</evidence>
<protein>
    <submittedName>
        <fullName evidence="1">Uncharacterized protein</fullName>
    </submittedName>
</protein>
<proteinExistence type="predicted"/>
<dbReference type="EMBL" id="CATNWA010002756">
    <property type="protein sequence ID" value="CAI9543685.1"/>
    <property type="molecule type" value="Genomic_DNA"/>
</dbReference>
<name>A0ABN9B7X3_9NEOB</name>
<evidence type="ECO:0000313" key="2">
    <source>
        <dbReference type="Proteomes" id="UP001162483"/>
    </source>
</evidence>